<dbReference type="OrthoDB" id="41200at2759"/>
<keyword evidence="3" id="KW-1133">Transmembrane helix</keyword>
<dbReference type="InterPro" id="IPR013937">
    <property type="entry name" value="Sorting_nexin_C"/>
</dbReference>
<keyword evidence="7" id="KW-1185">Reference proteome</keyword>
<keyword evidence="3" id="KW-0472">Membrane</keyword>
<dbReference type="SUPFAM" id="SSF64268">
    <property type="entry name" value="PX domain"/>
    <property type="match status" value="1"/>
</dbReference>
<dbReference type="AlphaFoldDB" id="A0A9W9VQ59"/>
<evidence type="ECO:0000313" key="7">
    <source>
        <dbReference type="Proteomes" id="UP001147747"/>
    </source>
</evidence>
<feature type="compositionally biased region" description="Polar residues" evidence="2">
    <location>
        <begin position="22"/>
        <end position="37"/>
    </location>
</feature>
<protein>
    <recommendedName>
        <fullName evidence="8">PXA domain-containing protein</fullName>
    </recommendedName>
</protein>
<reference evidence="6" key="1">
    <citation type="submission" date="2022-12" db="EMBL/GenBank/DDBJ databases">
        <authorList>
            <person name="Petersen C."/>
        </authorList>
    </citation>
    <scope>NUCLEOTIDE SEQUENCE</scope>
    <source>
        <strain evidence="6">IBT 29677</strain>
    </source>
</reference>
<dbReference type="Proteomes" id="UP001147747">
    <property type="component" value="Unassembled WGS sequence"/>
</dbReference>
<sequence>MDQPDNDAIAAPSANPPDPTPIATQDNATKQDVPNTKSTKELMDRVLDFLSTSSNETLLGVFALLMLSTYIILGRVGLLLIGVSLGVVLHASWEGTSHRGGNGETSSRKRKELALEVSHRLLDWPQRLASATATATADSKPDSGALATSPENLSDEDLEYLTFRPATAAALRLLTDTVIKDYVKYWYKPILPNDIIFPTSCRRTLTYFVTAVSSHLSHKRTEDTFLQFLTNSSSIIIVFFNELAAAFTATGSSPHEAKQIVDQYLENSPDSSLANVLSEEQQRKKLSMIADDILSNYLDANSYRCSPVRDFLREIFAGVVLESTVASLSRPEGARNQGVGAGASKTQTPETIKTPAEPKQEKTAERKSESTDTATEEALLEAKRLSALIASHDEQSVPSDQSIHSDRPERTSISAEADIEPPSTTANSHEQTSTAIADHAPTGSSEQPAPAPAVAAPRQSGEDSPAPMSLHGAQVLVDDDSAATERGPIKSRPTWDYLLQVEPTSTRSSGWMVFRKYADFQSLHEMLETVSRLNNIQSFSSRFPALPPWKGKTRQELAHDLERYIQEAVRHESLADTDRMRRFLEKEANPGEKSTPKSGFSFPSQSAFENMGKGMLGALTNAPKGVAGGGRAMFDGVTGVFGGGHNRKPTISADRQSTHQKSPSKTERDLTLTPKEGSGSVSDLGRANSSPVGLNIDARSTPVRSSEEDRPRVSSSSTSLSLDAWKEEKPQSPAPSDVDSNANPTKIEQNAWASESTLASSEDVNSSASTDRVAISEAETDGETRTPQSPKLSLESGTGSGAEGESSQNIHDPPPAITITGAHHSRRNPNRSGTNLRRDKRALHLIISLEYPTHADSMIESHTSDDALGEYIKKLRENALPTEEELAAWPAPPTEEEKTQLRDKARRLFVQRGIPQALTSVMGAAASREALEKIFDSLQVETVARGFVFSVMLQGLRVLTL</sequence>
<feature type="region of interest" description="Disordered" evidence="2">
    <location>
        <begin position="587"/>
        <end position="606"/>
    </location>
</feature>
<dbReference type="InterPro" id="IPR003114">
    <property type="entry name" value="Phox_assoc"/>
</dbReference>
<accession>A0A9W9VQ59</accession>
<feature type="transmembrane region" description="Helical" evidence="3">
    <location>
        <begin position="58"/>
        <end position="89"/>
    </location>
</feature>
<proteinExistence type="inferred from homology"/>
<evidence type="ECO:0000256" key="3">
    <source>
        <dbReference type="SAM" id="Phobius"/>
    </source>
</evidence>
<feature type="compositionally biased region" description="Polar residues" evidence="2">
    <location>
        <begin position="738"/>
        <end position="770"/>
    </location>
</feature>
<dbReference type="Pfam" id="PF00787">
    <property type="entry name" value="PX"/>
    <property type="match status" value="1"/>
</dbReference>
<dbReference type="Gene3D" id="3.30.1520.10">
    <property type="entry name" value="Phox-like domain"/>
    <property type="match status" value="1"/>
</dbReference>
<dbReference type="InterPro" id="IPR036871">
    <property type="entry name" value="PX_dom_sf"/>
</dbReference>
<dbReference type="CDD" id="cd06093">
    <property type="entry name" value="PX_domain"/>
    <property type="match status" value="1"/>
</dbReference>
<evidence type="ECO:0000259" key="4">
    <source>
        <dbReference type="PROSITE" id="PS50195"/>
    </source>
</evidence>
<dbReference type="PROSITE" id="PS51207">
    <property type="entry name" value="PXA"/>
    <property type="match status" value="1"/>
</dbReference>
<feature type="domain" description="PXA" evidence="5">
    <location>
        <begin position="164"/>
        <end position="347"/>
    </location>
</feature>
<evidence type="ECO:0000256" key="1">
    <source>
        <dbReference type="ARBA" id="ARBA00010883"/>
    </source>
</evidence>
<dbReference type="PANTHER" id="PTHR22775:SF47">
    <property type="entry name" value="MEIOTICALLY UP-REGULATED GENE 122 PROTEIN"/>
    <property type="match status" value="1"/>
</dbReference>
<dbReference type="EMBL" id="JAPZBU010000009">
    <property type="protein sequence ID" value="KAJ5387272.1"/>
    <property type="molecule type" value="Genomic_DNA"/>
</dbReference>
<organism evidence="6 7">
    <name type="scientific">Penicillium cosmopolitanum</name>
    <dbReference type="NCBI Taxonomy" id="1131564"/>
    <lineage>
        <taxon>Eukaryota</taxon>
        <taxon>Fungi</taxon>
        <taxon>Dikarya</taxon>
        <taxon>Ascomycota</taxon>
        <taxon>Pezizomycotina</taxon>
        <taxon>Eurotiomycetes</taxon>
        <taxon>Eurotiomycetidae</taxon>
        <taxon>Eurotiales</taxon>
        <taxon>Aspergillaceae</taxon>
        <taxon>Penicillium</taxon>
    </lineage>
</organism>
<dbReference type="PROSITE" id="PS50195">
    <property type="entry name" value="PX"/>
    <property type="match status" value="1"/>
</dbReference>
<dbReference type="InterPro" id="IPR001683">
    <property type="entry name" value="PX_dom"/>
</dbReference>
<evidence type="ECO:0000256" key="2">
    <source>
        <dbReference type="SAM" id="MobiDB-lite"/>
    </source>
</evidence>
<feature type="region of interest" description="Disordered" evidence="2">
    <location>
        <begin position="391"/>
        <end position="469"/>
    </location>
</feature>
<dbReference type="GO" id="GO:0035091">
    <property type="term" value="F:phosphatidylinositol binding"/>
    <property type="evidence" value="ECO:0007669"/>
    <property type="project" value="InterPro"/>
</dbReference>
<feature type="region of interest" description="Disordered" evidence="2">
    <location>
        <begin position="640"/>
        <end position="839"/>
    </location>
</feature>
<gene>
    <name evidence="6" type="ORF">N7509_009813</name>
</gene>
<feature type="compositionally biased region" description="Polar residues" evidence="2">
    <location>
        <begin position="596"/>
        <end position="606"/>
    </location>
</feature>
<feature type="compositionally biased region" description="Polar residues" evidence="2">
    <location>
        <begin position="653"/>
        <end position="663"/>
    </location>
</feature>
<name>A0A9W9VQ59_9EURO</name>
<evidence type="ECO:0000259" key="5">
    <source>
        <dbReference type="PROSITE" id="PS51207"/>
    </source>
</evidence>
<feature type="domain" description="PX" evidence="4">
    <location>
        <begin position="475"/>
        <end position="591"/>
    </location>
</feature>
<feature type="compositionally biased region" description="Polar residues" evidence="2">
    <location>
        <begin position="422"/>
        <end position="435"/>
    </location>
</feature>
<comment type="caution">
    <text evidence="6">The sequence shown here is derived from an EMBL/GenBank/DDBJ whole genome shotgun (WGS) entry which is preliminary data.</text>
</comment>
<evidence type="ECO:0000313" key="6">
    <source>
        <dbReference type="EMBL" id="KAJ5387272.1"/>
    </source>
</evidence>
<feature type="compositionally biased region" description="Basic and acidic residues" evidence="2">
    <location>
        <begin position="356"/>
        <end position="370"/>
    </location>
</feature>
<dbReference type="GeneID" id="81373430"/>
<evidence type="ECO:0008006" key="8">
    <source>
        <dbReference type="Google" id="ProtNLM"/>
    </source>
</evidence>
<dbReference type="PANTHER" id="PTHR22775">
    <property type="entry name" value="SORTING NEXIN"/>
    <property type="match status" value="1"/>
</dbReference>
<feature type="region of interest" description="Disordered" evidence="2">
    <location>
        <begin position="327"/>
        <end position="376"/>
    </location>
</feature>
<dbReference type="Pfam" id="PF02194">
    <property type="entry name" value="PXA"/>
    <property type="match status" value="1"/>
</dbReference>
<dbReference type="RefSeq" id="XP_056485070.1">
    <property type="nucleotide sequence ID" value="XM_056634450.1"/>
</dbReference>
<dbReference type="Pfam" id="PF08628">
    <property type="entry name" value="Nexin_C"/>
    <property type="match status" value="1"/>
</dbReference>
<feature type="region of interest" description="Disordered" evidence="2">
    <location>
        <begin position="1"/>
        <end position="37"/>
    </location>
</feature>
<keyword evidence="3" id="KW-0812">Transmembrane</keyword>
<reference evidence="6" key="2">
    <citation type="journal article" date="2023" name="IMA Fungus">
        <title>Comparative genomic study of the Penicillium genus elucidates a diverse pangenome and 15 lateral gene transfer events.</title>
        <authorList>
            <person name="Petersen C."/>
            <person name="Sorensen T."/>
            <person name="Nielsen M.R."/>
            <person name="Sondergaard T.E."/>
            <person name="Sorensen J.L."/>
            <person name="Fitzpatrick D.A."/>
            <person name="Frisvad J.C."/>
            <person name="Nielsen K.L."/>
        </authorList>
    </citation>
    <scope>NUCLEOTIDE SEQUENCE</scope>
    <source>
        <strain evidence="6">IBT 29677</strain>
    </source>
</reference>
<comment type="similarity">
    <text evidence="1">Belongs to the sorting nexin family.</text>
</comment>